<evidence type="ECO:0000259" key="1">
    <source>
        <dbReference type="Pfam" id="PF00882"/>
    </source>
</evidence>
<accession>A0A926I4N5</accession>
<dbReference type="RefSeq" id="WP_187525061.1">
    <property type="nucleotide sequence ID" value="NZ_JACRTA010000001.1"/>
</dbReference>
<feature type="domain" description="Phospholipase C/D" evidence="1">
    <location>
        <begin position="25"/>
        <end position="152"/>
    </location>
</feature>
<dbReference type="GO" id="GO:0016788">
    <property type="term" value="F:hydrolase activity, acting on ester bonds"/>
    <property type="evidence" value="ECO:0007669"/>
    <property type="project" value="InterPro"/>
</dbReference>
<sequence length="221" mass="26164">MKNIDHRMLGRTLMEIHRKQVPYLCRKAFVLGSIEPDKNPLTYLHGQIRGKFLCGHNYENVMPSIRKLYEKLKQGGYSEVKRYYLMGKLTHYIADIFTFPHNAAFRGNIKAHGLYERKLHGYMKENLQSFERVDEEINIKDPDDLEELHKEYIQQAGTCEKDYRYIIQAVGFVEAVKDLGSGGNFKRREILNYEKMFSIICRIRDNEKRTEDSIRKRIHTV</sequence>
<proteinExistence type="predicted"/>
<protein>
    <submittedName>
        <fullName evidence="2">Zinc dependent phospholipase C family protein</fullName>
    </submittedName>
</protein>
<keyword evidence="3" id="KW-1185">Reference proteome</keyword>
<evidence type="ECO:0000313" key="2">
    <source>
        <dbReference type="EMBL" id="MBC8568004.1"/>
    </source>
</evidence>
<dbReference type="Gene3D" id="1.10.575.10">
    <property type="entry name" value="P1 Nuclease"/>
    <property type="match status" value="1"/>
</dbReference>
<dbReference type="SUPFAM" id="SSF48537">
    <property type="entry name" value="Phospholipase C/P1 nuclease"/>
    <property type="match status" value="1"/>
</dbReference>
<organism evidence="2 3">
    <name type="scientific">Lentihominibacter hominis</name>
    <dbReference type="NCBI Taxonomy" id="2763645"/>
    <lineage>
        <taxon>Bacteria</taxon>
        <taxon>Bacillati</taxon>
        <taxon>Bacillota</taxon>
        <taxon>Clostridia</taxon>
        <taxon>Peptostreptococcales</taxon>
        <taxon>Anaerovoracaceae</taxon>
        <taxon>Lentihominibacter</taxon>
    </lineage>
</organism>
<dbReference type="InterPro" id="IPR029002">
    <property type="entry name" value="PLPC/GPLD1"/>
</dbReference>
<name>A0A926I4N5_9FIRM</name>
<evidence type="ECO:0000313" key="3">
    <source>
        <dbReference type="Proteomes" id="UP000610862"/>
    </source>
</evidence>
<dbReference type="EMBL" id="JACRTA010000001">
    <property type="protein sequence ID" value="MBC8568004.1"/>
    <property type="molecule type" value="Genomic_DNA"/>
</dbReference>
<dbReference type="InterPro" id="IPR008947">
    <property type="entry name" value="PLipase_C/P1_nuclease_dom_sf"/>
</dbReference>
<dbReference type="AlphaFoldDB" id="A0A926I4N5"/>
<dbReference type="Pfam" id="PF00882">
    <property type="entry name" value="Zn_dep_PLPC"/>
    <property type="match status" value="1"/>
</dbReference>
<comment type="caution">
    <text evidence="2">The sequence shown here is derived from an EMBL/GenBank/DDBJ whole genome shotgun (WGS) entry which is preliminary data.</text>
</comment>
<reference evidence="2" key="1">
    <citation type="submission" date="2020-08" db="EMBL/GenBank/DDBJ databases">
        <title>Genome public.</title>
        <authorList>
            <person name="Liu C."/>
            <person name="Sun Q."/>
        </authorList>
    </citation>
    <scope>NUCLEOTIDE SEQUENCE</scope>
    <source>
        <strain evidence="2">NSJ-24</strain>
    </source>
</reference>
<dbReference type="Proteomes" id="UP000610862">
    <property type="component" value="Unassembled WGS sequence"/>
</dbReference>
<gene>
    <name evidence="2" type="ORF">H8692_04380</name>
</gene>